<dbReference type="InterPro" id="IPR036864">
    <property type="entry name" value="Zn2-C6_fun-type_DNA-bd_sf"/>
</dbReference>
<name>A0A8K0SV97_9HYPO</name>
<dbReference type="InterPro" id="IPR001138">
    <property type="entry name" value="Zn2Cys6_DnaBD"/>
</dbReference>
<dbReference type="PANTHER" id="PTHR47338:SF11">
    <property type="entry name" value="ZN(II)2CYS6 TRANSCRIPTION FACTOR (EUROFUNG)"/>
    <property type="match status" value="1"/>
</dbReference>
<feature type="region of interest" description="Disordered" evidence="6">
    <location>
        <begin position="1"/>
        <end position="118"/>
    </location>
</feature>
<feature type="region of interest" description="Disordered" evidence="6">
    <location>
        <begin position="164"/>
        <end position="200"/>
    </location>
</feature>
<dbReference type="GO" id="GO:0000981">
    <property type="term" value="F:DNA-binding transcription factor activity, RNA polymerase II-specific"/>
    <property type="evidence" value="ECO:0007669"/>
    <property type="project" value="InterPro"/>
</dbReference>
<dbReference type="CDD" id="cd12148">
    <property type="entry name" value="fungal_TF_MHR"/>
    <property type="match status" value="1"/>
</dbReference>
<comment type="caution">
    <text evidence="8">The sequence shown here is derived from an EMBL/GenBank/DDBJ whole genome shotgun (WGS) entry which is preliminary data.</text>
</comment>
<evidence type="ECO:0000256" key="5">
    <source>
        <dbReference type="ARBA" id="ARBA00023242"/>
    </source>
</evidence>
<keyword evidence="3" id="KW-0805">Transcription regulation</keyword>
<feature type="domain" description="Zn(2)-C6 fungal-type" evidence="7">
    <location>
        <begin position="262"/>
        <end position="292"/>
    </location>
</feature>
<comment type="subcellular location">
    <subcellularLocation>
        <location evidence="1">Nucleus</location>
    </subcellularLocation>
</comment>
<dbReference type="Gene3D" id="4.10.240.10">
    <property type="entry name" value="Zn(2)-C6 fungal-type DNA-binding domain"/>
    <property type="match status" value="1"/>
</dbReference>
<dbReference type="InterPro" id="IPR050815">
    <property type="entry name" value="TF_fung"/>
</dbReference>
<keyword evidence="5" id="KW-0539">Nucleus</keyword>
<dbReference type="GO" id="GO:0005634">
    <property type="term" value="C:nucleus"/>
    <property type="evidence" value="ECO:0007669"/>
    <property type="project" value="UniProtKB-SubCell"/>
</dbReference>
<organism evidence="8 9">
    <name type="scientific">Stachybotrys elegans</name>
    <dbReference type="NCBI Taxonomy" id="80388"/>
    <lineage>
        <taxon>Eukaryota</taxon>
        <taxon>Fungi</taxon>
        <taxon>Dikarya</taxon>
        <taxon>Ascomycota</taxon>
        <taxon>Pezizomycotina</taxon>
        <taxon>Sordariomycetes</taxon>
        <taxon>Hypocreomycetidae</taxon>
        <taxon>Hypocreales</taxon>
        <taxon>Stachybotryaceae</taxon>
        <taxon>Stachybotrys</taxon>
    </lineage>
</organism>
<sequence length="879" mass="98606">MSVPRRHDMQDRSGPDPGPRQQLPSLSSIFGPPAPTRPLISPPADRPDAYTLERQLEQGALTHPGYPGGASQVSHHAKPYDRNYEHDRQQLPSFPRTLDAHDSAKYSSPMKPLGEMRTEEDVKIDPNWWHEKEALAKEYPQGPREPYFRSPHDRFHYPAFGGREGMQTYRGQPPAHPPPPPSSTTIPAPAETTTTKDGLGPKIWTGTHFLPRFVKADNVPGEGMCFFYDDGTHCKTVIDGETVNAHWGVTKAGKPRKRLAIACVTCREKKIKCDPDYPRCVQCEKFGRVCRFKNAPRGGHNTSPTLAHAELDMPRQNTTPPKLENIPPLSPPQTSRELPESLPSKRQKIDRDSYINSSDPPPAPPALDHTKSEPSERSTPEMPRISDTLLARAQLTDPFTPNPESISAVVSTFFAYIESTMVLCFVPQGLFRDWMAKSSKKSAEDLMLFYSVLAVGVLLSGDSEQVAYEYAQVALHAQRTATKSSLQLAQSRILLALYLILTARTHESNEMMAAAGGTAAFLQLTAEPEESEESGQLNLPLGMNKVSYNESRRRTMWSLFMLERLNSMFPNRFAMLNPEDIYARFPVESVKFEQQQESSMPCFDPQVTIKEQVLDVSGYAVDIVHMWANCQNALYRSTRRPRLVEVEAPKREVLAQQLDAWYEALPLDMQFTWENLERADAAGNFALFLTCHLLYHLAIIRLYRFKQVIMKPQGEDLVVILHKACDHTKMVFELVAFVDKAVGIKPALQNMLPPAFAVAAAEASEVLCANGPVERVDEMIASVNMAKKLVDGMKICRHEASTARKLINQRQHELFIMRESVTSTPASPIQSYALEATTPEMDEQKELNYQIADSMDRSYQPRGMESGLEAVHIRGESPT</sequence>
<evidence type="ECO:0000256" key="6">
    <source>
        <dbReference type="SAM" id="MobiDB-lite"/>
    </source>
</evidence>
<gene>
    <name evidence="8" type="ORF">B0I35DRAFT_479169</name>
</gene>
<accession>A0A8K0SV97</accession>
<evidence type="ECO:0000259" key="7">
    <source>
        <dbReference type="PROSITE" id="PS50048"/>
    </source>
</evidence>
<feature type="compositionally biased region" description="Low complexity" evidence="6">
    <location>
        <begin position="183"/>
        <end position="195"/>
    </location>
</feature>
<proteinExistence type="predicted"/>
<dbReference type="AlphaFoldDB" id="A0A8K0SV97"/>
<dbReference type="SMART" id="SM00066">
    <property type="entry name" value="GAL4"/>
    <property type="match status" value="1"/>
</dbReference>
<evidence type="ECO:0000256" key="4">
    <source>
        <dbReference type="ARBA" id="ARBA00023163"/>
    </source>
</evidence>
<protein>
    <recommendedName>
        <fullName evidence="7">Zn(2)-C6 fungal-type domain-containing protein</fullName>
    </recommendedName>
</protein>
<dbReference type="PROSITE" id="PS00463">
    <property type="entry name" value="ZN2_CY6_FUNGAL_1"/>
    <property type="match status" value="1"/>
</dbReference>
<dbReference type="CDD" id="cd00067">
    <property type="entry name" value="GAL4"/>
    <property type="match status" value="1"/>
</dbReference>
<keyword evidence="2" id="KW-0479">Metal-binding</keyword>
<dbReference type="Pfam" id="PF04082">
    <property type="entry name" value="Fungal_trans"/>
    <property type="match status" value="1"/>
</dbReference>
<evidence type="ECO:0000313" key="9">
    <source>
        <dbReference type="Proteomes" id="UP000813444"/>
    </source>
</evidence>
<feature type="compositionally biased region" description="Basic and acidic residues" evidence="6">
    <location>
        <begin position="368"/>
        <end position="379"/>
    </location>
</feature>
<dbReference type="OrthoDB" id="5426798at2759"/>
<evidence type="ECO:0000256" key="2">
    <source>
        <dbReference type="ARBA" id="ARBA00022723"/>
    </source>
</evidence>
<dbReference type="GO" id="GO:0006351">
    <property type="term" value="P:DNA-templated transcription"/>
    <property type="evidence" value="ECO:0007669"/>
    <property type="project" value="InterPro"/>
</dbReference>
<dbReference type="PROSITE" id="PS50048">
    <property type="entry name" value="ZN2_CY6_FUNGAL_2"/>
    <property type="match status" value="1"/>
</dbReference>
<evidence type="ECO:0000256" key="1">
    <source>
        <dbReference type="ARBA" id="ARBA00004123"/>
    </source>
</evidence>
<keyword evidence="9" id="KW-1185">Reference proteome</keyword>
<keyword evidence="4" id="KW-0804">Transcription</keyword>
<dbReference type="GO" id="GO:0008270">
    <property type="term" value="F:zinc ion binding"/>
    <property type="evidence" value="ECO:0007669"/>
    <property type="project" value="InterPro"/>
</dbReference>
<evidence type="ECO:0000313" key="8">
    <source>
        <dbReference type="EMBL" id="KAH7318688.1"/>
    </source>
</evidence>
<evidence type="ECO:0000256" key="3">
    <source>
        <dbReference type="ARBA" id="ARBA00023015"/>
    </source>
</evidence>
<dbReference type="InterPro" id="IPR007219">
    <property type="entry name" value="XnlR_reg_dom"/>
</dbReference>
<feature type="region of interest" description="Disordered" evidence="6">
    <location>
        <begin position="314"/>
        <end position="382"/>
    </location>
</feature>
<dbReference type="GO" id="GO:0003677">
    <property type="term" value="F:DNA binding"/>
    <property type="evidence" value="ECO:0007669"/>
    <property type="project" value="InterPro"/>
</dbReference>
<dbReference type="EMBL" id="JAGPNK010000007">
    <property type="protein sequence ID" value="KAH7318688.1"/>
    <property type="molecule type" value="Genomic_DNA"/>
</dbReference>
<dbReference type="Proteomes" id="UP000813444">
    <property type="component" value="Unassembled WGS sequence"/>
</dbReference>
<feature type="compositionally biased region" description="Basic and acidic residues" evidence="6">
    <location>
        <begin position="78"/>
        <end position="89"/>
    </location>
</feature>
<dbReference type="SUPFAM" id="SSF57701">
    <property type="entry name" value="Zn2/Cys6 DNA-binding domain"/>
    <property type="match status" value="1"/>
</dbReference>
<dbReference type="PANTHER" id="PTHR47338">
    <property type="entry name" value="ZN(II)2CYS6 TRANSCRIPTION FACTOR (EUROFUNG)-RELATED"/>
    <property type="match status" value="1"/>
</dbReference>
<dbReference type="Pfam" id="PF00172">
    <property type="entry name" value="Zn_clus"/>
    <property type="match status" value="1"/>
</dbReference>
<feature type="compositionally biased region" description="Basic and acidic residues" evidence="6">
    <location>
        <begin position="1"/>
        <end position="14"/>
    </location>
</feature>
<reference evidence="8" key="1">
    <citation type="journal article" date="2021" name="Nat. Commun.">
        <title>Genetic determinants of endophytism in the Arabidopsis root mycobiome.</title>
        <authorList>
            <person name="Mesny F."/>
            <person name="Miyauchi S."/>
            <person name="Thiergart T."/>
            <person name="Pickel B."/>
            <person name="Atanasova L."/>
            <person name="Karlsson M."/>
            <person name="Huettel B."/>
            <person name="Barry K.W."/>
            <person name="Haridas S."/>
            <person name="Chen C."/>
            <person name="Bauer D."/>
            <person name="Andreopoulos W."/>
            <person name="Pangilinan J."/>
            <person name="LaButti K."/>
            <person name="Riley R."/>
            <person name="Lipzen A."/>
            <person name="Clum A."/>
            <person name="Drula E."/>
            <person name="Henrissat B."/>
            <person name="Kohler A."/>
            <person name="Grigoriev I.V."/>
            <person name="Martin F.M."/>
            <person name="Hacquard S."/>
        </authorList>
    </citation>
    <scope>NUCLEOTIDE SEQUENCE</scope>
    <source>
        <strain evidence="8">MPI-CAGE-CH-0235</strain>
    </source>
</reference>